<dbReference type="OrthoDB" id="43316at2"/>
<dbReference type="InterPro" id="IPR026881">
    <property type="entry name" value="WYL_dom"/>
</dbReference>
<organism evidence="3 4">
    <name type="scientific">Pedobacter cryotolerans</name>
    <dbReference type="NCBI Taxonomy" id="2571270"/>
    <lineage>
        <taxon>Bacteria</taxon>
        <taxon>Pseudomonadati</taxon>
        <taxon>Bacteroidota</taxon>
        <taxon>Sphingobacteriia</taxon>
        <taxon>Sphingobacteriales</taxon>
        <taxon>Sphingobacteriaceae</taxon>
        <taxon>Pedobacter</taxon>
    </lineage>
</organism>
<dbReference type="AlphaFoldDB" id="A0A4U1C9X0"/>
<dbReference type="PANTHER" id="PTHR34580:SF9">
    <property type="entry name" value="SLL5097 PROTEIN"/>
    <property type="match status" value="1"/>
</dbReference>
<feature type="domain" description="WYL" evidence="1">
    <location>
        <begin position="155"/>
        <end position="223"/>
    </location>
</feature>
<feature type="domain" description="WCX" evidence="2">
    <location>
        <begin position="255"/>
        <end position="328"/>
    </location>
</feature>
<dbReference type="EMBL" id="SWBO01000002">
    <property type="protein sequence ID" value="TKC02638.1"/>
    <property type="molecule type" value="Genomic_DNA"/>
</dbReference>
<evidence type="ECO:0000259" key="2">
    <source>
        <dbReference type="Pfam" id="PF25583"/>
    </source>
</evidence>
<name>A0A4U1C9X0_9SPHI</name>
<evidence type="ECO:0000313" key="4">
    <source>
        <dbReference type="Proteomes" id="UP000310477"/>
    </source>
</evidence>
<dbReference type="Pfam" id="PF13280">
    <property type="entry name" value="WYL"/>
    <property type="match status" value="1"/>
</dbReference>
<comment type="caution">
    <text evidence="3">The sequence shown here is derived from an EMBL/GenBank/DDBJ whole genome shotgun (WGS) entry which is preliminary data.</text>
</comment>
<keyword evidence="4" id="KW-1185">Reference proteome</keyword>
<dbReference type="PROSITE" id="PS52050">
    <property type="entry name" value="WYL"/>
    <property type="match status" value="1"/>
</dbReference>
<evidence type="ECO:0000259" key="1">
    <source>
        <dbReference type="Pfam" id="PF13280"/>
    </source>
</evidence>
<dbReference type="RefSeq" id="WP_136875096.1">
    <property type="nucleotide sequence ID" value="NZ_SWBO01000002.1"/>
</dbReference>
<reference evidence="3 4" key="1">
    <citation type="submission" date="2019-04" db="EMBL/GenBank/DDBJ databases">
        <title>Pedobacter sp. AR-2-6 sp. nov., isolated from Arctic soil.</title>
        <authorList>
            <person name="Dahal R.H."/>
            <person name="Kim D.-U."/>
        </authorList>
    </citation>
    <scope>NUCLEOTIDE SEQUENCE [LARGE SCALE GENOMIC DNA]</scope>
    <source>
        <strain evidence="3 4">AR-2-6</strain>
    </source>
</reference>
<protein>
    <submittedName>
        <fullName evidence="3">WYL domain-containing protein</fullName>
    </submittedName>
</protein>
<dbReference type="InterPro" id="IPR051534">
    <property type="entry name" value="CBASS_pafABC_assoc_protein"/>
</dbReference>
<dbReference type="InterPro" id="IPR057727">
    <property type="entry name" value="WCX_dom"/>
</dbReference>
<evidence type="ECO:0000313" key="3">
    <source>
        <dbReference type="EMBL" id="TKC02638.1"/>
    </source>
</evidence>
<dbReference type="PANTHER" id="PTHR34580">
    <property type="match status" value="1"/>
</dbReference>
<dbReference type="Proteomes" id="UP000310477">
    <property type="component" value="Unassembled WGS sequence"/>
</dbReference>
<accession>A0A4U1C9X0</accession>
<sequence>MASNKHASIRYRVLDKCFANPVKKYFIADLIAVCTAALKEIDPDSEGISLRTIQNDIIHMESAEGFNAPIGRHKDGKKVYYRYEEKDFSIDKQPLNQAELEQIKAAMQVLSHFKGMPQFEWLNDLKPKMENALLLEQHNSPIISFDTNQYLTGIEHLSELFYAILYKKPLCISYQSYKNEEPTKQLLHPYHLKQYNNRWFLLGLNHTYNTITNLALDRIKSIEEEPIPYVATDINFEEYFDDIIGVSLLDGKNKEKIILKFSPSSAPYVLSKPLHHSQKKISYIDGELIISIEVIPNYELESLILSFGERVEVLTPNGFRDKIAERLEMNTAIYK</sequence>
<dbReference type="Pfam" id="PF25583">
    <property type="entry name" value="WCX"/>
    <property type="match status" value="1"/>
</dbReference>
<gene>
    <name evidence="3" type="ORF">FA045_05015</name>
</gene>
<proteinExistence type="predicted"/>